<comment type="caution">
    <text evidence="1">The sequence shown here is derived from an EMBL/GenBank/DDBJ whole genome shotgun (WGS) entry which is preliminary data.</text>
</comment>
<dbReference type="AlphaFoldDB" id="A0A5N4AC34"/>
<evidence type="ECO:0000313" key="2">
    <source>
        <dbReference type="Proteomes" id="UP000327044"/>
    </source>
</evidence>
<proteinExistence type="predicted"/>
<name>A0A5N4AC34_PHOPY</name>
<sequence length="111" mass="12348">MLTMCIAVLVDSPLIKFPKSPNNRRSPNILLPTTLFHQKLFAFPPYSSYSLRLYATGCSLSEYSLNKLDAKYSTPKSPSHQFPTPKKGEVRESAAATALAFKEDSPLELLL</sequence>
<accession>A0A5N4AC34</accession>
<dbReference type="InParanoid" id="A0A5N4AC34"/>
<keyword evidence="2" id="KW-1185">Reference proteome</keyword>
<dbReference type="EMBL" id="VVIM01000008">
    <property type="protein sequence ID" value="KAB0794885.1"/>
    <property type="molecule type" value="Genomic_DNA"/>
</dbReference>
<organism evidence="1 2">
    <name type="scientific">Photinus pyralis</name>
    <name type="common">Common eastern firefly</name>
    <name type="synonym">Lampyris pyralis</name>
    <dbReference type="NCBI Taxonomy" id="7054"/>
    <lineage>
        <taxon>Eukaryota</taxon>
        <taxon>Metazoa</taxon>
        <taxon>Ecdysozoa</taxon>
        <taxon>Arthropoda</taxon>
        <taxon>Hexapoda</taxon>
        <taxon>Insecta</taxon>
        <taxon>Pterygota</taxon>
        <taxon>Neoptera</taxon>
        <taxon>Endopterygota</taxon>
        <taxon>Coleoptera</taxon>
        <taxon>Polyphaga</taxon>
        <taxon>Elateriformia</taxon>
        <taxon>Elateroidea</taxon>
        <taxon>Lampyridae</taxon>
        <taxon>Lampyrinae</taxon>
        <taxon>Photinus</taxon>
    </lineage>
</organism>
<protein>
    <submittedName>
        <fullName evidence="1">Uncharacterized protein</fullName>
    </submittedName>
</protein>
<reference evidence="1 2" key="1">
    <citation type="journal article" date="2018" name="Elife">
        <title>Firefly genomes illuminate parallel origins of bioluminescence in beetles.</title>
        <authorList>
            <person name="Fallon T.R."/>
            <person name="Lower S.E."/>
            <person name="Chang C.H."/>
            <person name="Bessho-Uehara M."/>
            <person name="Martin G.J."/>
            <person name="Bewick A.J."/>
            <person name="Behringer M."/>
            <person name="Debat H.J."/>
            <person name="Wong I."/>
            <person name="Day J.C."/>
            <person name="Suvorov A."/>
            <person name="Silva C.J."/>
            <person name="Stanger-Hall K.F."/>
            <person name="Hall D.W."/>
            <person name="Schmitz R.J."/>
            <person name="Nelson D.R."/>
            <person name="Lewis S.M."/>
            <person name="Shigenobu S."/>
            <person name="Bybee S.M."/>
            <person name="Larracuente A.M."/>
            <person name="Oba Y."/>
            <person name="Weng J.K."/>
        </authorList>
    </citation>
    <scope>NUCLEOTIDE SEQUENCE [LARGE SCALE GENOMIC DNA]</scope>
    <source>
        <strain evidence="1">1611_PpyrPB1</strain>
        <tissue evidence="1">Whole body</tissue>
    </source>
</reference>
<dbReference type="Proteomes" id="UP000327044">
    <property type="component" value="Unassembled WGS sequence"/>
</dbReference>
<evidence type="ECO:0000313" key="1">
    <source>
        <dbReference type="EMBL" id="KAB0794885.1"/>
    </source>
</evidence>
<gene>
    <name evidence="1" type="ORF">PPYR_11724</name>
</gene>